<proteinExistence type="predicted"/>
<dbReference type="OrthoDB" id="3047730at2759"/>
<dbReference type="RefSeq" id="XP_037220193.1">
    <property type="nucleotide sequence ID" value="XM_037364549.1"/>
</dbReference>
<sequence>MEGIWKALVNSRLTRWIMGLARFKFRLFSWLWTPRHGQDATNQITPPRALPSIGLHGLNTDVFSEIFALLNGQDRRALSAASPQLRSLFMPLLFRRVCWQPLSMRGFPSSTLWSYIRTFTVQGRSGFSGFQQTTPTADYTKEHQAQITSQLNEALPSMTNLDEVRLYDIPFGPWTEFIESVLLAPTVKRLLLASDPCENPSEVSLSTISRLSHVSYNIQQPLHHPSDSDWIRSYSAFSNNADIRCPADLVASEGRLARAWLNPQTLQSLSIPGEFVLEALDLNFRWETLSELHLEGVFPLSPKGTPAMLDVLLAMPHLRVGRLRLEQSNRDIGCREYVTRDAFSRFALGERLLPDLVHFEAPISVNDHILSLLPPTLETLLLIAYPLNHSEFFKRLIIPASALLRLLSAAEFPTLRSLELSYSTKADGELLAEEELLQAIPRMFPALRHLMVRRDAQRDGPDGVHFATGWDPASHFEALVSKLAYLETFSFDADIPGTQEADILPARHGFVNFAPASEYTAQLVNSIAEHRARPSKLRKISSYMCTGGQITVFPWGPWLIWDIVQVGFDSNGSPEYEIRRREPPPPQFDSRSFDIPWRPINMV</sequence>
<keyword evidence="2" id="KW-1185">Reference proteome</keyword>
<dbReference type="GeneID" id="59347065"/>
<evidence type="ECO:0000313" key="2">
    <source>
        <dbReference type="Proteomes" id="UP000636479"/>
    </source>
</evidence>
<dbReference type="EMBL" id="JACAZF010000006">
    <property type="protein sequence ID" value="KAF7302193.1"/>
    <property type="molecule type" value="Genomic_DNA"/>
</dbReference>
<evidence type="ECO:0008006" key="3">
    <source>
        <dbReference type="Google" id="ProtNLM"/>
    </source>
</evidence>
<reference evidence="1" key="1">
    <citation type="submission" date="2020-05" db="EMBL/GenBank/DDBJ databases">
        <title>Mycena genomes resolve the evolution of fungal bioluminescence.</title>
        <authorList>
            <person name="Tsai I.J."/>
        </authorList>
    </citation>
    <scope>NUCLEOTIDE SEQUENCE</scope>
    <source>
        <strain evidence="1">171206Taipei</strain>
    </source>
</reference>
<dbReference type="Proteomes" id="UP000636479">
    <property type="component" value="Unassembled WGS sequence"/>
</dbReference>
<evidence type="ECO:0000313" key="1">
    <source>
        <dbReference type="EMBL" id="KAF7302193.1"/>
    </source>
</evidence>
<gene>
    <name evidence="1" type="ORF">MIND_00786200</name>
</gene>
<name>A0A8H6W569_9AGAR</name>
<accession>A0A8H6W569</accession>
<protein>
    <recommendedName>
        <fullName evidence="3">F-box domain-containing protein</fullName>
    </recommendedName>
</protein>
<organism evidence="1 2">
    <name type="scientific">Mycena indigotica</name>
    <dbReference type="NCBI Taxonomy" id="2126181"/>
    <lineage>
        <taxon>Eukaryota</taxon>
        <taxon>Fungi</taxon>
        <taxon>Dikarya</taxon>
        <taxon>Basidiomycota</taxon>
        <taxon>Agaricomycotina</taxon>
        <taxon>Agaricomycetes</taxon>
        <taxon>Agaricomycetidae</taxon>
        <taxon>Agaricales</taxon>
        <taxon>Marasmiineae</taxon>
        <taxon>Mycenaceae</taxon>
        <taxon>Mycena</taxon>
    </lineage>
</organism>
<comment type="caution">
    <text evidence="1">The sequence shown here is derived from an EMBL/GenBank/DDBJ whole genome shotgun (WGS) entry which is preliminary data.</text>
</comment>
<dbReference type="AlphaFoldDB" id="A0A8H6W569"/>